<evidence type="ECO:0000256" key="2">
    <source>
        <dbReference type="ARBA" id="ARBA00023125"/>
    </source>
</evidence>
<feature type="DNA-binding region" description="OmpR/PhoB-type" evidence="4">
    <location>
        <begin position="114"/>
        <end position="222"/>
    </location>
</feature>
<sequence length="240" mass="27511">MSRILMLTKCQYAEENLEKMIRRLGHELFCTTSILDAIKYGKPSSEFLEQFQIILLSETISNKECLEIIEKLDENQFVFIQLSGKVLSKDEQERKGSEGITHCLSTSASLEMFREVLSQQPKGKTKEIFSLSANGTYLPEDLIEKLSLTKMERRVFQLLIDSEGQTVSRENLCREIWKVEPSQSTQSQLSTLIRKIKVKMSKTGINSGCIKTQWGLGYMLDMNVLRSRPTIDHSVLYQAQ</sequence>
<organism evidence="6 7">
    <name type="scientific">Candidatus Enterococcus ferrettii</name>
    <dbReference type="NCBI Taxonomy" id="2815324"/>
    <lineage>
        <taxon>Bacteria</taxon>
        <taxon>Bacillati</taxon>
        <taxon>Bacillota</taxon>
        <taxon>Bacilli</taxon>
        <taxon>Lactobacillales</taxon>
        <taxon>Enterococcaceae</taxon>
        <taxon>Enterococcus</taxon>
    </lineage>
</organism>
<evidence type="ECO:0000313" key="6">
    <source>
        <dbReference type="EMBL" id="MEO1771570.1"/>
    </source>
</evidence>
<reference evidence="6 7" key="1">
    <citation type="submission" date="2021-03" db="EMBL/GenBank/DDBJ databases">
        <authorList>
            <person name="Gilmore M.S."/>
            <person name="Schwartzman J."/>
            <person name="Van Tyne D."/>
            <person name="Martin M."/>
            <person name="Earl A.M."/>
            <person name="Manson A.L."/>
            <person name="Straub T."/>
            <person name="Salamzade R."/>
            <person name="Saavedra J."/>
            <person name="Lebreton F."/>
            <person name="Prichula J."/>
            <person name="Schaufler K."/>
            <person name="Gaca A."/>
            <person name="Sgardioli B."/>
            <person name="Wagenaar J."/>
            <person name="Strong T."/>
        </authorList>
    </citation>
    <scope>NUCLEOTIDE SEQUENCE [LARGE SCALE GENOMIC DNA]</scope>
    <source>
        <strain evidence="6 7">665A</strain>
    </source>
</reference>
<dbReference type="InterPro" id="IPR001867">
    <property type="entry name" value="OmpR/PhoB-type_DNA-bd"/>
</dbReference>
<dbReference type="RefSeq" id="WP_207705319.1">
    <property type="nucleotide sequence ID" value="NZ_JAFREL020000003.1"/>
</dbReference>
<dbReference type="CDD" id="cd00383">
    <property type="entry name" value="trans_reg_C"/>
    <property type="match status" value="1"/>
</dbReference>
<feature type="domain" description="OmpR/PhoB-type" evidence="5">
    <location>
        <begin position="114"/>
        <end position="222"/>
    </location>
</feature>
<accession>A0ABV0ESH2</accession>
<evidence type="ECO:0000313" key="7">
    <source>
        <dbReference type="Proteomes" id="UP000664357"/>
    </source>
</evidence>
<dbReference type="Gene3D" id="1.10.10.10">
    <property type="entry name" value="Winged helix-like DNA-binding domain superfamily/Winged helix DNA-binding domain"/>
    <property type="match status" value="1"/>
</dbReference>
<reference evidence="6 7" key="2">
    <citation type="submission" date="2024-02" db="EMBL/GenBank/DDBJ databases">
        <title>The Genome Sequence of Enterococcus sp. DIV0159.</title>
        <authorList>
            <person name="Earl A."/>
            <person name="Manson A."/>
            <person name="Gilmore M."/>
            <person name="Sanders J."/>
            <person name="Shea T."/>
            <person name="Howe W."/>
            <person name="Livny J."/>
            <person name="Cuomo C."/>
            <person name="Neafsey D."/>
            <person name="Birren B."/>
        </authorList>
    </citation>
    <scope>NUCLEOTIDE SEQUENCE [LARGE SCALE GENOMIC DNA]</scope>
    <source>
        <strain evidence="6 7">665A</strain>
    </source>
</reference>
<proteinExistence type="predicted"/>
<dbReference type="InterPro" id="IPR016032">
    <property type="entry name" value="Sig_transdc_resp-reg_C-effctor"/>
</dbReference>
<evidence type="ECO:0000256" key="3">
    <source>
        <dbReference type="ARBA" id="ARBA00023163"/>
    </source>
</evidence>
<dbReference type="SUPFAM" id="SSF46894">
    <property type="entry name" value="C-terminal effector domain of the bipartite response regulators"/>
    <property type="match status" value="1"/>
</dbReference>
<evidence type="ECO:0000256" key="1">
    <source>
        <dbReference type="ARBA" id="ARBA00023015"/>
    </source>
</evidence>
<comment type="caution">
    <text evidence="6">The sequence shown here is derived from an EMBL/GenBank/DDBJ whole genome shotgun (WGS) entry which is preliminary data.</text>
</comment>
<gene>
    <name evidence="6" type="ORF">JZO67_003551</name>
</gene>
<keyword evidence="7" id="KW-1185">Reference proteome</keyword>
<keyword evidence="3" id="KW-0804">Transcription</keyword>
<evidence type="ECO:0000256" key="4">
    <source>
        <dbReference type="PROSITE-ProRule" id="PRU01091"/>
    </source>
</evidence>
<protein>
    <recommendedName>
        <fullName evidence="5">OmpR/PhoB-type domain-containing protein</fullName>
    </recommendedName>
</protein>
<dbReference type="EMBL" id="JAFREL020000003">
    <property type="protein sequence ID" value="MEO1771570.1"/>
    <property type="molecule type" value="Genomic_DNA"/>
</dbReference>
<dbReference type="PROSITE" id="PS51755">
    <property type="entry name" value="OMPR_PHOB"/>
    <property type="match status" value="1"/>
</dbReference>
<keyword evidence="2 4" id="KW-0238">DNA-binding</keyword>
<keyword evidence="1" id="KW-0805">Transcription regulation</keyword>
<evidence type="ECO:0000259" key="5">
    <source>
        <dbReference type="PROSITE" id="PS51755"/>
    </source>
</evidence>
<dbReference type="SMART" id="SM00862">
    <property type="entry name" value="Trans_reg_C"/>
    <property type="match status" value="1"/>
</dbReference>
<dbReference type="InterPro" id="IPR036388">
    <property type="entry name" value="WH-like_DNA-bd_sf"/>
</dbReference>
<dbReference type="Proteomes" id="UP000664357">
    <property type="component" value="Unassembled WGS sequence"/>
</dbReference>
<dbReference type="Pfam" id="PF00486">
    <property type="entry name" value="Trans_reg_C"/>
    <property type="match status" value="1"/>
</dbReference>
<name>A0ABV0ESH2_9ENTE</name>